<dbReference type="EMBL" id="CP043494">
    <property type="protein sequence ID" value="WNG50045.1"/>
    <property type="molecule type" value="Genomic_DNA"/>
</dbReference>
<evidence type="ECO:0000256" key="1">
    <source>
        <dbReference type="SAM" id="Phobius"/>
    </source>
</evidence>
<reference evidence="2 3" key="1">
    <citation type="submission" date="2019-08" db="EMBL/GenBank/DDBJ databases">
        <title>Archangium and Cystobacter genomes.</title>
        <authorList>
            <person name="Chen I.-C.K."/>
            <person name="Wielgoss S."/>
        </authorList>
    </citation>
    <scope>NUCLEOTIDE SEQUENCE [LARGE SCALE GENOMIC DNA]</scope>
    <source>
        <strain evidence="2 3">Cbm 6</strain>
    </source>
</reference>
<organism evidence="2 3">
    <name type="scientific">Archangium minus</name>
    <dbReference type="NCBI Taxonomy" id="83450"/>
    <lineage>
        <taxon>Bacteria</taxon>
        <taxon>Pseudomonadati</taxon>
        <taxon>Myxococcota</taxon>
        <taxon>Myxococcia</taxon>
        <taxon>Myxococcales</taxon>
        <taxon>Cystobacterineae</taxon>
        <taxon>Archangiaceae</taxon>
        <taxon>Archangium</taxon>
    </lineage>
</organism>
<accession>A0ABY9X3T9</accession>
<keyword evidence="3" id="KW-1185">Reference proteome</keyword>
<protein>
    <recommendedName>
        <fullName evidence="4">DUF1772 domain-containing protein</fullName>
    </recommendedName>
</protein>
<feature type="transmembrane region" description="Helical" evidence="1">
    <location>
        <begin position="6"/>
        <end position="29"/>
    </location>
</feature>
<sequence length="159" mass="17405">MDDFSLALALGVLASGLFSGILAAVLFLLQRVLKGLDARDFTRVMQGFLPLARKAPINLILTLASVLAPAAALLLGREDAGRLTWVLTLAGMLAFLVGPFLLSRYAAEPLYDVILGWKVQSPPADWGVVRERYFRINRLRTASSWLAFLLLVLALTLPR</sequence>
<evidence type="ECO:0000313" key="3">
    <source>
        <dbReference type="Proteomes" id="UP001611383"/>
    </source>
</evidence>
<feature type="transmembrane region" description="Helical" evidence="1">
    <location>
        <begin position="139"/>
        <end position="157"/>
    </location>
</feature>
<dbReference type="RefSeq" id="WP_395808668.1">
    <property type="nucleotide sequence ID" value="NZ_CP043494.1"/>
</dbReference>
<keyword evidence="1" id="KW-1133">Transmembrane helix</keyword>
<feature type="transmembrane region" description="Helical" evidence="1">
    <location>
        <begin position="55"/>
        <end position="76"/>
    </location>
</feature>
<gene>
    <name evidence="2" type="ORF">F0U60_42425</name>
</gene>
<keyword evidence="1" id="KW-0812">Transmembrane</keyword>
<name>A0ABY9X3T9_9BACT</name>
<feature type="transmembrane region" description="Helical" evidence="1">
    <location>
        <begin position="82"/>
        <end position="102"/>
    </location>
</feature>
<evidence type="ECO:0000313" key="2">
    <source>
        <dbReference type="EMBL" id="WNG50045.1"/>
    </source>
</evidence>
<keyword evidence="1" id="KW-0472">Membrane</keyword>
<dbReference type="Proteomes" id="UP001611383">
    <property type="component" value="Chromosome"/>
</dbReference>
<evidence type="ECO:0008006" key="4">
    <source>
        <dbReference type="Google" id="ProtNLM"/>
    </source>
</evidence>
<proteinExistence type="predicted"/>